<dbReference type="InterPro" id="IPR057666">
    <property type="entry name" value="DrpA_SLOG"/>
</dbReference>
<dbReference type="AlphaFoldDB" id="A0A1G2DDU0"/>
<name>A0A1G2DDU0_9BACT</name>
<reference evidence="3 4" key="1">
    <citation type="journal article" date="2016" name="Nat. Commun.">
        <title>Thousands of microbial genomes shed light on interconnected biogeochemical processes in an aquifer system.</title>
        <authorList>
            <person name="Anantharaman K."/>
            <person name="Brown C.T."/>
            <person name="Hug L.A."/>
            <person name="Sharon I."/>
            <person name="Castelle C.J."/>
            <person name="Probst A.J."/>
            <person name="Thomas B.C."/>
            <person name="Singh A."/>
            <person name="Wilkins M.J."/>
            <person name="Karaoz U."/>
            <person name="Brodie E.L."/>
            <person name="Williams K.H."/>
            <person name="Hubbard S.S."/>
            <person name="Banfield J.F."/>
        </authorList>
    </citation>
    <scope>NUCLEOTIDE SEQUENCE [LARGE SCALE GENOMIC DNA]</scope>
</reference>
<dbReference type="SUPFAM" id="SSF102405">
    <property type="entry name" value="MCP/YpsA-like"/>
    <property type="match status" value="1"/>
</dbReference>
<dbReference type="EMBL" id="MHLO01000029">
    <property type="protein sequence ID" value="OGZ11799.1"/>
    <property type="molecule type" value="Genomic_DNA"/>
</dbReference>
<evidence type="ECO:0000256" key="1">
    <source>
        <dbReference type="ARBA" id="ARBA00006525"/>
    </source>
</evidence>
<evidence type="ECO:0000313" key="4">
    <source>
        <dbReference type="Proteomes" id="UP000178636"/>
    </source>
</evidence>
<proteinExistence type="inferred from homology"/>
<accession>A0A1G2DDU0</accession>
<dbReference type="STRING" id="1798664.A3C93_02600"/>
<dbReference type="PANTHER" id="PTHR43022">
    <property type="entry name" value="PROTEIN SMF"/>
    <property type="match status" value="1"/>
</dbReference>
<dbReference type="GO" id="GO:0009294">
    <property type="term" value="P:DNA-mediated transformation"/>
    <property type="evidence" value="ECO:0007669"/>
    <property type="project" value="InterPro"/>
</dbReference>
<evidence type="ECO:0000313" key="3">
    <source>
        <dbReference type="EMBL" id="OGZ11799.1"/>
    </source>
</evidence>
<dbReference type="Proteomes" id="UP000178636">
    <property type="component" value="Unassembled WGS sequence"/>
</dbReference>
<gene>
    <name evidence="3" type="ORF">A3C93_02600</name>
</gene>
<comment type="similarity">
    <text evidence="1">Belongs to the DprA/Smf family.</text>
</comment>
<dbReference type="PANTHER" id="PTHR43022:SF1">
    <property type="entry name" value="PROTEIN SMF"/>
    <property type="match status" value="1"/>
</dbReference>
<sequence length="330" mass="35810">MPDMNPTTQSILLLTAYFGESSGGNHKPLSPTEWGRFASWLSKNGRNPEGLLHDTEDVLVGWKDKTITTERIQSLLGRSAALALSVERWERAGILVVTRGDANYPHRLKKRLSTFSPPLFFYCGNLKLMNSNAVAVIGSRNATTSDMEYAAFLGDEICGQGYSVISGGAKGIDEAAMLGALKCGGSAVGVLSNGLMHLVTSLKYREYLMSGSLLLISPYSPEASFNVGNAMGRNKYVYCMSDAAVVVASDKDKGGTWSGAVENLKKDWVPLWAKRNPDENSGVSELVKRGARWLPEKDMSISSLVMDTNNNRAESAMQGVQGSLSFDYIK</sequence>
<feature type="domain" description="Smf/DprA SLOG" evidence="2">
    <location>
        <begin position="96"/>
        <end position="299"/>
    </location>
</feature>
<evidence type="ECO:0000259" key="2">
    <source>
        <dbReference type="Pfam" id="PF02481"/>
    </source>
</evidence>
<organism evidence="3 4">
    <name type="scientific">Candidatus Lloydbacteria bacterium RIFCSPHIGHO2_02_FULL_54_17</name>
    <dbReference type="NCBI Taxonomy" id="1798664"/>
    <lineage>
        <taxon>Bacteria</taxon>
        <taxon>Candidatus Lloydiibacteriota</taxon>
    </lineage>
</organism>
<dbReference type="Gene3D" id="3.40.50.450">
    <property type="match status" value="1"/>
</dbReference>
<comment type="caution">
    <text evidence="3">The sequence shown here is derived from an EMBL/GenBank/DDBJ whole genome shotgun (WGS) entry which is preliminary data.</text>
</comment>
<dbReference type="Pfam" id="PF02481">
    <property type="entry name" value="DNA_processg_A"/>
    <property type="match status" value="1"/>
</dbReference>
<dbReference type="InterPro" id="IPR003488">
    <property type="entry name" value="DprA"/>
</dbReference>
<protein>
    <recommendedName>
        <fullName evidence="2">Smf/DprA SLOG domain-containing protein</fullName>
    </recommendedName>
</protein>